<dbReference type="KEGG" id="mok:Metok_0349"/>
<name>F8AKD8_METOI</name>
<dbReference type="PANTHER" id="PTHR30032:SF1">
    <property type="entry name" value="N-ACETYLMURAMOYL-L-ALANINE AMIDASE LYTC"/>
    <property type="match status" value="1"/>
</dbReference>
<dbReference type="STRING" id="647113.Metok_0349"/>
<dbReference type="InterPro" id="IPR051922">
    <property type="entry name" value="Bact_Sporulation_Assoc"/>
</dbReference>
<dbReference type="Proteomes" id="UP000009296">
    <property type="component" value="Chromosome"/>
</dbReference>
<dbReference type="AlphaFoldDB" id="F8AKD8"/>
<keyword evidence="2" id="KW-1185">Reference proteome</keyword>
<sequence>MKTYYNIFFIILLILFISFGCVNAVKIGGEKPSLVDTVIITNNNWADCVVATEYAYKINGIVLQTESDHLNINVEDMIKSINPKRIVIVGGPLAVSKNVEDSLKKYGEVVRIWGPTRVETDENILKLLNSNNTKVLVNGYNFSEVIIVASNNNIPVYAGVEVYNPNEVIRVYGNSSVKIYSIHDKRFIGEYSKDNVLEIPKKVIILNKPNIDVKYCYDDNIHAFGYPKANITTDYNNSEYNILLNKNSTSALTLLKYLNIPITTQSNKDILSKFNSDAVNNSITVAVDILVLEKTMAIYKQNGDLGQSLDEAKTQLWSKNIPVEKYNIPYNYLESYVNRYAHT</sequence>
<evidence type="ECO:0000313" key="1">
    <source>
        <dbReference type="EMBL" id="AEH06338.1"/>
    </source>
</evidence>
<dbReference type="EMBL" id="CP002792">
    <property type="protein sequence ID" value="AEH06338.1"/>
    <property type="molecule type" value="Genomic_DNA"/>
</dbReference>
<accession>F8AKD8</accession>
<dbReference type="eggNOG" id="arCOG00388">
    <property type="taxonomic scope" value="Archaea"/>
</dbReference>
<organism evidence="1 2">
    <name type="scientific">Methanothermococcus okinawensis (strain DSM 14208 / JCM 11175 / IH1)</name>
    <dbReference type="NCBI Taxonomy" id="647113"/>
    <lineage>
        <taxon>Archaea</taxon>
        <taxon>Methanobacteriati</taxon>
        <taxon>Methanobacteriota</taxon>
        <taxon>Methanomada group</taxon>
        <taxon>Methanococci</taxon>
        <taxon>Methanococcales</taxon>
        <taxon>Methanococcaceae</taxon>
        <taxon>Methanothermococcus</taxon>
    </lineage>
</organism>
<dbReference type="PROSITE" id="PS51257">
    <property type="entry name" value="PROKAR_LIPOPROTEIN"/>
    <property type="match status" value="1"/>
</dbReference>
<dbReference type="HOGENOM" id="CLU_840944_0_0_2"/>
<proteinExistence type="predicted"/>
<dbReference type="GeneID" id="10772468"/>
<reference evidence="1" key="1">
    <citation type="submission" date="2011-05" db="EMBL/GenBank/DDBJ databases">
        <title>Complete sequence of chromosome of Methanothermococcus okinawensis IH1.</title>
        <authorList>
            <consortium name="US DOE Joint Genome Institute"/>
            <person name="Lucas S."/>
            <person name="Han J."/>
            <person name="Lapidus A."/>
            <person name="Cheng J.-F."/>
            <person name="Goodwin L."/>
            <person name="Pitluck S."/>
            <person name="Peters L."/>
            <person name="Mikhailova N."/>
            <person name="Held B."/>
            <person name="Han C."/>
            <person name="Tapia R."/>
            <person name="Land M."/>
            <person name="Hauser L."/>
            <person name="Kyrpides N."/>
            <person name="Ivanova N."/>
            <person name="Pagani I."/>
            <person name="Sieprawska-Lupa M."/>
            <person name="Takai K."/>
            <person name="Miyazaki J."/>
            <person name="Whitman W."/>
            <person name="Woyke T."/>
        </authorList>
    </citation>
    <scope>NUCLEOTIDE SEQUENCE [LARGE SCALE GENOMIC DNA]</scope>
    <source>
        <strain evidence="1">IH1</strain>
    </source>
</reference>
<evidence type="ECO:0000313" key="2">
    <source>
        <dbReference type="Proteomes" id="UP000009296"/>
    </source>
</evidence>
<dbReference type="PANTHER" id="PTHR30032">
    <property type="entry name" value="N-ACETYLMURAMOYL-L-ALANINE AMIDASE-RELATED"/>
    <property type="match status" value="1"/>
</dbReference>
<protein>
    <submittedName>
        <fullName evidence="1">Cell wall binding repeat 2-containing protein</fullName>
    </submittedName>
</protein>
<dbReference type="OrthoDB" id="86217at2157"/>
<dbReference type="Gene3D" id="3.40.50.12090">
    <property type="match status" value="1"/>
</dbReference>
<gene>
    <name evidence="1" type="ordered locus">Metok_0349</name>
</gene>
<dbReference type="RefSeq" id="WP_013866524.1">
    <property type="nucleotide sequence ID" value="NC_015636.1"/>
</dbReference>